<dbReference type="STRING" id="1284197.S8AKZ8"/>
<evidence type="ECO:0000256" key="7">
    <source>
        <dbReference type="SAM" id="MobiDB-lite"/>
    </source>
</evidence>
<evidence type="ECO:0000313" key="12">
    <source>
        <dbReference type="Proteomes" id="UP000015100"/>
    </source>
</evidence>
<keyword evidence="12" id="KW-1185">Reference proteome</keyword>
<dbReference type="GO" id="GO:0006508">
    <property type="term" value="P:proteolysis"/>
    <property type="evidence" value="ECO:0007669"/>
    <property type="project" value="UniProtKB-KW"/>
</dbReference>
<comment type="catalytic activity">
    <reaction evidence="1">
        <text>Thiol-dependent hydrolysis of ester, thioester, amide, peptide and isopeptide bonds formed by the C-terminal Gly of ubiquitin (a 76-residue protein attached to proteins as an intracellular targeting signal).</text>
        <dbReference type="EC" id="3.4.19.12"/>
    </reaction>
</comment>
<dbReference type="PANTHER" id="PTHR13367:SF32">
    <property type="entry name" value="DUF6606 DOMAIN-CONTAINING PROTEIN"/>
    <property type="match status" value="1"/>
</dbReference>
<dbReference type="Pfam" id="PF12359">
    <property type="entry name" value="DUF3645"/>
    <property type="match status" value="1"/>
</dbReference>
<dbReference type="Pfam" id="PF20255">
    <property type="entry name" value="DUF6606"/>
    <property type="match status" value="1"/>
</dbReference>
<dbReference type="Pfam" id="PF12340">
    <property type="entry name" value="DUF3638"/>
    <property type="match status" value="1"/>
</dbReference>
<dbReference type="SUPFAM" id="SSF52540">
    <property type="entry name" value="P-loop containing nucleoside triphosphate hydrolases"/>
    <property type="match status" value="1"/>
</dbReference>
<feature type="compositionally biased region" description="Basic and acidic residues" evidence="7">
    <location>
        <begin position="3137"/>
        <end position="3150"/>
    </location>
</feature>
<dbReference type="Proteomes" id="UP000015100">
    <property type="component" value="Unassembled WGS sequence"/>
</dbReference>
<organism evidence="11 12">
    <name type="scientific">Dactylellina haptotyla (strain CBS 200.50)</name>
    <name type="common">Nematode-trapping fungus</name>
    <name type="synonym">Monacrosporium haptotylum</name>
    <dbReference type="NCBI Taxonomy" id="1284197"/>
    <lineage>
        <taxon>Eukaryota</taxon>
        <taxon>Fungi</taxon>
        <taxon>Dikarya</taxon>
        <taxon>Ascomycota</taxon>
        <taxon>Pezizomycotina</taxon>
        <taxon>Orbiliomycetes</taxon>
        <taxon>Orbiliales</taxon>
        <taxon>Orbiliaceae</taxon>
        <taxon>Dactylellina</taxon>
    </lineage>
</organism>
<dbReference type="InterPro" id="IPR022105">
    <property type="entry name" value="DUF3645"/>
</dbReference>
<dbReference type="PANTHER" id="PTHR13367">
    <property type="entry name" value="UBIQUITIN THIOESTERASE"/>
    <property type="match status" value="1"/>
</dbReference>
<evidence type="ECO:0000256" key="6">
    <source>
        <dbReference type="ARBA" id="ARBA00022807"/>
    </source>
</evidence>
<dbReference type="InterPro" id="IPR022099">
    <property type="entry name" value="DUF3638"/>
</dbReference>
<evidence type="ECO:0000313" key="11">
    <source>
        <dbReference type="EMBL" id="EPS41761.1"/>
    </source>
</evidence>
<evidence type="ECO:0000256" key="5">
    <source>
        <dbReference type="ARBA" id="ARBA00022801"/>
    </source>
</evidence>
<evidence type="ECO:0000256" key="4">
    <source>
        <dbReference type="ARBA" id="ARBA00022786"/>
    </source>
</evidence>
<evidence type="ECO:0000256" key="2">
    <source>
        <dbReference type="ARBA" id="ARBA00012759"/>
    </source>
</evidence>
<protein>
    <recommendedName>
        <fullName evidence="2">ubiquitinyl hydrolase 1</fullName>
        <ecNumber evidence="2">3.4.19.12</ecNumber>
    </recommendedName>
</protein>
<feature type="domain" description="DUF6606" evidence="10">
    <location>
        <begin position="15"/>
        <end position="288"/>
    </location>
</feature>
<comment type="caution">
    <text evidence="11">The sequence shown here is derived from an EMBL/GenBank/DDBJ whole genome shotgun (WGS) entry which is preliminary data.</text>
</comment>
<dbReference type="GO" id="GO:0004843">
    <property type="term" value="F:cysteine-type deubiquitinase activity"/>
    <property type="evidence" value="ECO:0007669"/>
    <property type="project" value="UniProtKB-EC"/>
</dbReference>
<keyword evidence="6" id="KW-0788">Thiol protease</keyword>
<dbReference type="OMA" id="CIIPMVA"/>
<dbReference type="EC" id="3.4.19.12" evidence="2"/>
<reference evidence="12" key="2">
    <citation type="submission" date="2013-04" db="EMBL/GenBank/DDBJ databases">
        <title>Genomic mechanisms accounting for the adaptation to parasitism in nematode-trapping fungi.</title>
        <authorList>
            <person name="Ahren D.G."/>
        </authorList>
    </citation>
    <scope>NUCLEOTIDE SEQUENCE [LARGE SCALE GENOMIC DNA]</scope>
    <source>
        <strain evidence="12">CBS 200.50</strain>
    </source>
</reference>
<sequence length="3150" mass="359820">MSESKDSGVMSCDAVFNHIVLPPQLPNTEDGDVDAVSTALINLVSSAVQDVRKLTHDRCHDQLYYVHQSLVNHQKVSISGAINKQILLQQLRSLEDKHQIILHVTKQNAALLIRRERNSSADNIIFEAFEASPTSQKALEAKSALQWDFPGIAVSVPYSTFIVVEFQEELATFLEQASKESIKRFAATTNKAASGAWESRDTVDPKLITGLMMSLLEATGTRIFPPLLRKRVRDDVCWFDGLNPWRRNPTWLILRVAVERHLQQLFNPEEGRIQYKLLKCWLLQDLLKTTFRQIHPERSMLLQAKLCRRIAKLERERLLASGSLQSSYSYFLEKLRPVVCDTVRLVDGNIKETWGHYCQHIERRITTLPRRADSHDTTLTLPSSGGYLDSILADSTASTMTHQIISTSSQGKEIPQDGRKIFAAFADRHYKFLAVDANLTQLIINFDQSEAISIKEKCIKLSTQLLKYLEAVGNLYNGVPEAFSRCILQILETWVSLDQYAGTLYPLLKDFHPVLTAEMLTSLHIESAQEFIRLQKLDEYLRRRTQESQYKTSIFADPSKGCFADQYVAYSTESGRFEELRQHIESTAEANRGLKEAEWKTKTAEFEKITQEILAIDCQLQLSDDYPPVQHHDMKRCKKCFLERKARRMRITIHEHPLPESVPQMRAVLFELLCPQAFASYRDVTWKIISTLTLPGLHPASEPRLILQNYSGLAGFGVRPQTAVTLGSTKKSFLQTHFAEISLPTPLENVCVSNGLFLTYYDTVQTLWPGRLTLSPTLFHHFPYPIPESSPFAPYVQEIDPKHPPSSYEVVASQTLCPTGANIHEFLGYQSLLGGYHRRLPSILLELASSNLNFSSETISSIVRYLIHQAGPSHGSESLRRAHGWYQDTSFASQLLDQISNRLELISSNWREVHCMEMLINLLTRSIDIWIKFGTDGGILSRGLKLLDDIRAVISTWLSNLRDEVNNTENAQSSCRFSEFALWAALLGRSTYSIHGRHPRKVLFDWNQVEIYIKCSIMLQHHLFVNPSLLPASLNKLLVKDIRIAYRIAPLLATAIANHPTALPAALALAWPQDEDTKYEPAEFLPQPYQWWIRIELAGTRKKKSQTVLFHYVEGHLLLNGKPLGQLPPEHRISPVIKELFGAQNLLTGPSRLPGMTYMLCRQIDRHRVHIGFRGRSLVIRAEIRGSLLEYIPREVFKDQQGQEDLPASLMDGCFHWLDLVRGNLYIRKTCWREKTSDWTINLYQREAKRREVKLVDRFSPLFKKIAAIFSKFEAERHLTVFQPRVRPLSVELRRLELRWEVNNQGYLESEALQAYVDSNQDAGTWYGLRSKIVLHDTVGDNRSVLIPLNTPRCRQNGPHVEIEIINKGVYGQYYINEILGRIDCPPEPLLLFTKALIHAYTSFVLPDPLTGRTGTEEALHCLQSGYCQPWSPLNPRHYPLLESLANLTPFREYYPEELKVMQKVTWDPRLRSYTQHEHFFTLTRKIISKSDQLQLFSKDRTESLSLDRGHPDLFNRAKIRRSLYERDSNNYLVEMPDDVVYHSRGYVAGYTGRQNVYEVAYHLHNWNQNLILPHDIATILEKWPTIGGFEGVFEKALLSDKLDIEMPLFWGSLVRQCQLATKADRYKLIFIIATIVYNNHTVDMEAIRLLVAFATNPDLKACKLPPGATFTSFRRNPSFKTEALQQLIKPYCKVYSKSELQNGTGFALHGKYRKRLEAMEKSFDLSVEEECDKLIKNLIAQWPCSQPSITITIADNLIDIDQALLIIQPEWSRLFFNLQLSSHVDEVQKILQDCRNIPAAAPEPNNKKQKGPSKISRIDTRVSLHDFLRARGLKASNKLLASFILAKRKTSLSTKKTDLVTVLSTLPHASEIKELEGIVAEISQTSSIVRQRYANDLRQSILSFKEASRIRVSQQSSPLISDPASRVENARARTTWLLEGIQRGMEEAEPYFFWLKLGNLLPCTTKVSLLETIRSCNNIPFGPGMKESLVLLGVTITDLQQLLRIGISRLKKDIQRTEEEERNPGHQNWEPMQFPDWLLLEIDSNLLLRPEQIEVAHATINPASAENSVLQMNMGQGKTSCIMPMAASSLADSKRLVRIVVPRALILQTVQMIHARLGGLVGREVRHVPFSRKTSTSPETIKVFHNIHLHILKSSGLMVSLPEHTLSFMLSGLQRLSDGLLDEARPMIRAQDWLNKFSRDILDESDFTLAVRTQLIYPSGSQKVFDGHPNRWKSAEALLALVETYLHNIRTLYPRSIEVVQRPGGGYPFIYFLRRDAEDNLIKRLIHDICTGRTSILPLVDYHTTVQQYVKQFISDPKLPLDLVDEIRRTFNGKTSMLKTIYLLRGLFVHRILLLSLKKRWNVQYGLHPTRDPVAVPYHAKGVPSEQAEWGHPDVAILFTCLSFYYQGLSIHQLSQSLRFVLQSDDPASEYDRWIQNAESLPGSLHEWNSINIDDEAQLKEIWDHVRYKVVVIDHYLNNFVFPSHAKQFLTKLQASGWDIPLFAASDNGPNRYGRGITTGFSGTNDNKTMLPLTIKQEDLPTLSHTNAEVLTYLLQPRNREYVLTAKTRGHRWTEEELLVNLKEKEIRVLIDAGAQILEMDNLQLVTTWMKIDYKAAAAIYFNEFNKPFVLYRNGNRVPLLATPYAEDSADCLVYLDESHTRGTDLKMPSNAKGALTLGLGQTKDHTVQAAMRLRQLGTTQSVMFFAPPEVHQSIIDVQHKSFYSPINSHDVVTWLLHQTCAGIEQLQPLYFSQGLDFCRRFQAAHDNPQFLEDPDHLEEYLNILRQPEQQTLKQMYEPKQAQKTNDSIANPVPEIAKFMEDLKTRRRGFQDTGEAVHGSALQEVEQEREVAFEVESVREVQKPLHYTPYNFPGLHKDLVTFVHTGRAIFNVGGYEPAFQAIRRTISIGEKYQIDLNLPPSSLYSSTEFRKTVHIHSGRFSDNFQRPVSWILLSCSTNIAIIVTPEEAEYLIPHLNSKSRQDSVHLVCYAAPITRKMVQFEGLQFFGIPSLDKTWTPPRMLSVEIGIIAGGLYFSYEHSKALRLYLGLNGAEESPYGEKAQCPVIFNGKPLSFLHEWLTLKRKGQDFLHTPMGYLCQSRALSQTHPFFRECDIRTLPVPNHDDSERKNTPGITPASDDHESGEHPYESD</sequence>
<evidence type="ECO:0000259" key="9">
    <source>
        <dbReference type="Pfam" id="PF12359"/>
    </source>
</evidence>
<dbReference type="InterPro" id="IPR051346">
    <property type="entry name" value="OTU_Deubiquitinase"/>
</dbReference>
<evidence type="ECO:0000259" key="10">
    <source>
        <dbReference type="Pfam" id="PF20255"/>
    </source>
</evidence>
<keyword evidence="5" id="KW-0378">Hydrolase</keyword>
<feature type="region of interest" description="Disordered" evidence="7">
    <location>
        <begin position="3119"/>
        <end position="3150"/>
    </location>
</feature>
<proteinExistence type="predicted"/>
<dbReference type="eggNOG" id="ENOG502QUFK">
    <property type="taxonomic scope" value="Eukaryota"/>
</dbReference>
<gene>
    <name evidence="11" type="ORF">H072_4291</name>
</gene>
<dbReference type="HOGENOM" id="CLU_000211_1_0_1"/>
<evidence type="ECO:0000256" key="1">
    <source>
        <dbReference type="ARBA" id="ARBA00000707"/>
    </source>
</evidence>
<feature type="domain" description="DUF3638" evidence="8">
    <location>
        <begin position="2027"/>
        <end position="2250"/>
    </location>
</feature>
<reference evidence="11 12" key="1">
    <citation type="journal article" date="2013" name="PLoS Genet.">
        <title>Genomic mechanisms accounting for the adaptation to parasitism in nematode-trapping fungi.</title>
        <authorList>
            <person name="Meerupati T."/>
            <person name="Andersson K.M."/>
            <person name="Friman E."/>
            <person name="Kumar D."/>
            <person name="Tunlid A."/>
            <person name="Ahren D."/>
        </authorList>
    </citation>
    <scope>NUCLEOTIDE SEQUENCE [LARGE SCALE GENOMIC DNA]</scope>
    <source>
        <strain evidence="11 12">CBS 200.50</strain>
    </source>
</reference>
<feature type="domain" description="DUF3645" evidence="9">
    <location>
        <begin position="2369"/>
        <end position="2401"/>
    </location>
</feature>
<keyword evidence="3" id="KW-0645">Protease</keyword>
<dbReference type="Gene3D" id="3.40.50.300">
    <property type="entry name" value="P-loop containing nucleotide triphosphate hydrolases"/>
    <property type="match status" value="1"/>
</dbReference>
<dbReference type="OrthoDB" id="3182339at2759"/>
<dbReference type="EMBL" id="AQGS01000153">
    <property type="protein sequence ID" value="EPS41761.1"/>
    <property type="molecule type" value="Genomic_DNA"/>
</dbReference>
<evidence type="ECO:0000256" key="3">
    <source>
        <dbReference type="ARBA" id="ARBA00022670"/>
    </source>
</evidence>
<dbReference type="InterPro" id="IPR027417">
    <property type="entry name" value="P-loop_NTPase"/>
</dbReference>
<accession>S8AKZ8</accession>
<name>S8AKZ8_DACHA</name>
<evidence type="ECO:0000259" key="8">
    <source>
        <dbReference type="Pfam" id="PF12340"/>
    </source>
</evidence>
<keyword evidence="4" id="KW-0833">Ubl conjugation pathway</keyword>
<dbReference type="InterPro" id="IPR046541">
    <property type="entry name" value="DUF6606"/>
</dbReference>